<proteinExistence type="predicted"/>
<sequence>MNYLTELLAFYRWLETREMSPMLQAYWHLLMFFNNKAAVQGEDGRWYWPVHFKVTNGDVSRFLGLSDRFQVNAQRKHLIRHGRIDYTPHVSQHAGNYRIKPFDTGLCEVEVSVMDTGHKRLVWTQGVTREATPAAPFINSINNKTGILYGSVPEAASVSNGFNLLPELTGAEKAAIASLYPWDEVARFNAMWAARERKQLEQQKRDREQQAFFAAGKDKK</sequence>
<keyword evidence="2" id="KW-0255">Endonuclease</keyword>
<organism evidence="2 3">
    <name type="scientific">Eubacterium maltosivorans</name>
    <dbReference type="NCBI Taxonomy" id="2041044"/>
    <lineage>
        <taxon>Bacteria</taxon>
        <taxon>Bacillati</taxon>
        <taxon>Bacillota</taxon>
        <taxon>Clostridia</taxon>
        <taxon>Eubacteriales</taxon>
        <taxon>Eubacteriaceae</taxon>
        <taxon>Eubacterium</taxon>
    </lineage>
</organism>
<keyword evidence="2" id="KW-0540">Nuclease</keyword>
<dbReference type="EMBL" id="CP029487">
    <property type="protein sequence ID" value="QCT71969.1"/>
    <property type="molecule type" value="Genomic_DNA"/>
</dbReference>
<dbReference type="RefSeq" id="WP_096920496.1">
    <property type="nucleotide sequence ID" value="NZ_CP029487.1"/>
</dbReference>
<dbReference type="KEGG" id="emt:CPZ25_011750"/>
<keyword evidence="2" id="KW-0378">Hydrolase</keyword>
<gene>
    <name evidence="2" type="ORF">CPZ25_011750</name>
</gene>
<accession>A0A4P9C8U4</accession>
<feature type="compositionally biased region" description="Basic and acidic residues" evidence="1">
    <location>
        <begin position="200"/>
        <end position="209"/>
    </location>
</feature>
<evidence type="ECO:0000313" key="3">
    <source>
        <dbReference type="Proteomes" id="UP000218387"/>
    </source>
</evidence>
<evidence type="ECO:0000256" key="1">
    <source>
        <dbReference type="SAM" id="MobiDB-lite"/>
    </source>
</evidence>
<evidence type="ECO:0000313" key="2">
    <source>
        <dbReference type="EMBL" id="QCT71969.1"/>
    </source>
</evidence>
<dbReference type="GO" id="GO:0004519">
    <property type="term" value="F:endonuclease activity"/>
    <property type="evidence" value="ECO:0007669"/>
    <property type="project" value="UniProtKB-KW"/>
</dbReference>
<dbReference type="AlphaFoldDB" id="A0A4P9C8U4"/>
<name>A0A4P9C8U4_EUBML</name>
<keyword evidence="3" id="KW-1185">Reference proteome</keyword>
<feature type="region of interest" description="Disordered" evidence="1">
    <location>
        <begin position="200"/>
        <end position="220"/>
    </location>
</feature>
<dbReference type="Proteomes" id="UP000218387">
    <property type="component" value="Chromosome"/>
</dbReference>
<protein>
    <submittedName>
        <fullName evidence="2">Restriction endonuclease subunit S</fullName>
    </submittedName>
</protein>
<reference evidence="2 3" key="1">
    <citation type="submission" date="2018-05" db="EMBL/GenBank/DDBJ databases">
        <title>Genome comparison of Eubacterium sp.</title>
        <authorList>
            <person name="Feng Y."/>
            <person name="Sanchez-Andrea I."/>
            <person name="Stams A.J.M."/>
            <person name="De Vos W.M."/>
        </authorList>
    </citation>
    <scope>NUCLEOTIDE SEQUENCE [LARGE SCALE GENOMIC DNA]</scope>
    <source>
        <strain evidence="2 3">YI</strain>
    </source>
</reference>